<name>A0A518XJ27_9GAMM</name>
<keyword evidence="4" id="KW-1185">Reference proteome</keyword>
<dbReference type="Pfam" id="PF12804">
    <property type="entry name" value="NTP_transf_3"/>
    <property type="match status" value="1"/>
</dbReference>
<dbReference type="KEGG" id="pdis:D8B20_20055"/>
<feature type="domain" description="MobA-like NTP transferase" evidence="2">
    <location>
        <begin position="7"/>
        <end position="168"/>
    </location>
</feature>
<dbReference type="Proteomes" id="UP000319411">
    <property type="component" value="Plasmid unnamed1"/>
</dbReference>
<keyword evidence="3" id="KW-0614">Plasmid</keyword>
<geneLocation type="plasmid" evidence="3 4">
    <name>unnamed1</name>
</geneLocation>
<sequence length="190" mass="19796">MRTPGIIILAAGKGTRFQQAGGEGCKLLAPYPDAAGVSRPLISLTLAQAQRSGLPCILVTRPDAHGILQLAREAAMPVITLNSAGSGETIAAAVRATPAWQGWLIQPGDMAWVTAEDHRRVAQALSAGLPQVRLVWQNQPGHPVGFASAWRAALGNLQGDAGARALLDPLTLTLLEAHSGVIRDADLPAD</sequence>
<evidence type="ECO:0000313" key="3">
    <source>
        <dbReference type="EMBL" id="QDY44200.1"/>
    </source>
</evidence>
<dbReference type="InterPro" id="IPR025877">
    <property type="entry name" value="MobA-like_NTP_Trfase"/>
</dbReference>
<evidence type="ECO:0000256" key="1">
    <source>
        <dbReference type="ARBA" id="ARBA00022842"/>
    </source>
</evidence>
<keyword evidence="1" id="KW-0460">Magnesium</keyword>
<gene>
    <name evidence="3" type="ORF">D8B20_20055</name>
</gene>
<dbReference type="AlphaFoldDB" id="A0A518XJ27"/>
<dbReference type="InterPro" id="IPR029044">
    <property type="entry name" value="Nucleotide-diphossugar_trans"/>
</dbReference>
<dbReference type="OrthoDB" id="5298023at2"/>
<proteinExistence type="predicted"/>
<organism evidence="3 4">
    <name type="scientific">Candidatus Pantoea soli</name>
    <dbReference type="NCBI Taxonomy" id="3098669"/>
    <lineage>
        <taxon>Bacteria</taxon>
        <taxon>Pseudomonadati</taxon>
        <taxon>Pseudomonadota</taxon>
        <taxon>Gammaproteobacteria</taxon>
        <taxon>Enterobacterales</taxon>
        <taxon>Erwiniaceae</taxon>
        <taxon>Pantoea</taxon>
    </lineage>
</organism>
<accession>A0A518XJ27</accession>
<protein>
    <recommendedName>
        <fullName evidence="2">MobA-like NTP transferase domain-containing protein</fullName>
    </recommendedName>
</protein>
<dbReference type="SUPFAM" id="SSF53448">
    <property type="entry name" value="Nucleotide-diphospho-sugar transferases"/>
    <property type="match status" value="1"/>
</dbReference>
<dbReference type="PANTHER" id="PTHR43777">
    <property type="entry name" value="MOLYBDENUM COFACTOR CYTIDYLYLTRANSFERASE"/>
    <property type="match status" value="1"/>
</dbReference>
<dbReference type="Gene3D" id="3.90.550.10">
    <property type="entry name" value="Spore Coat Polysaccharide Biosynthesis Protein SpsA, Chain A"/>
    <property type="match status" value="1"/>
</dbReference>
<dbReference type="RefSeq" id="WP_145891597.1">
    <property type="nucleotide sequence ID" value="NZ_CP032703.1"/>
</dbReference>
<dbReference type="EMBL" id="CP032703">
    <property type="protein sequence ID" value="QDY44200.1"/>
    <property type="molecule type" value="Genomic_DNA"/>
</dbReference>
<evidence type="ECO:0000313" key="4">
    <source>
        <dbReference type="Proteomes" id="UP000319411"/>
    </source>
</evidence>
<dbReference type="PANTHER" id="PTHR43777:SF1">
    <property type="entry name" value="MOLYBDENUM COFACTOR CYTIDYLYLTRANSFERASE"/>
    <property type="match status" value="1"/>
</dbReference>
<evidence type="ECO:0000259" key="2">
    <source>
        <dbReference type="Pfam" id="PF12804"/>
    </source>
</evidence>
<reference evidence="3 4" key="1">
    <citation type="submission" date="2018-10" db="EMBL/GenBank/DDBJ databases">
        <title>Genome Sequencing of Pantoea dispersa DSM 32899.</title>
        <authorList>
            <person name="Nawrath M."/>
            <person name="Ottenheim C."/>
            <person name="Wilm A."/>
            <person name="Zimmermann W."/>
            <person name="Wu J.C."/>
        </authorList>
    </citation>
    <scope>NUCLEOTIDE SEQUENCE [LARGE SCALE GENOMIC DNA]</scope>
    <source>
        <strain evidence="3 4">DSM 32899</strain>
        <plasmid evidence="3 4">unnamed1</plasmid>
    </source>
</reference>
<dbReference type="GO" id="GO:0016779">
    <property type="term" value="F:nucleotidyltransferase activity"/>
    <property type="evidence" value="ECO:0007669"/>
    <property type="project" value="UniProtKB-ARBA"/>
</dbReference>